<dbReference type="Proteomes" id="UP000191110">
    <property type="component" value="Unassembled WGS sequence"/>
</dbReference>
<dbReference type="SUPFAM" id="SSF52317">
    <property type="entry name" value="Class I glutamine amidotransferase-like"/>
    <property type="match status" value="1"/>
</dbReference>
<dbReference type="RefSeq" id="WP_078484741.1">
    <property type="nucleotide sequence ID" value="NZ_MPRL01000073.1"/>
</dbReference>
<dbReference type="PANTHER" id="PTHR42695:SF5">
    <property type="entry name" value="GLUTAMINE AMIDOTRANSFERASE YLR126C-RELATED"/>
    <property type="match status" value="1"/>
</dbReference>
<dbReference type="GO" id="GO:0005829">
    <property type="term" value="C:cytosol"/>
    <property type="evidence" value="ECO:0007669"/>
    <property type="project" value="TreeGrafter"/>
</dbReference>
<name>A0A1T2L116_9GAMM</name>
<comment type="caution">
    <text evidence="2">The sequence shown here is derived from an EMBL/GenBank/DDBJ whole genome shotgun (WGS) entry which is preliminary data.</text>
</comment>
<dbReference type="InterPro" id="IPR044992">
    <property type="entry name" value="ChyE-like"/>
</dbReference>
<dbReference type="Gene3D" id="3.40.50.880">
    <property type="match status" value="1"/>
</dbReference>
<dbReference type="EMBL" id="MPRL01000073">
    <property type="protein sequence ID" value="OOZ38789.1"/>
    <property type="molecule type" value="Genomic_DNA"/>
</dbReference>
<dbReference type="CDD" id="cd01741">
    <property type="entry name" value="GATase1_1"/>
    <property type="match status" value="1"/>
</dbReference>
<accession>A0A1T2L116</accession>
<gene>
    <name evidence="2" type="ORF">BOW53_14155</name>
</gene>
<protein>
    <submittedName>
        <fullName evidence="2">Amidotransferase</fullName>
    </submittedName>
</protein>
<keyword evidence="2" id="KW-0808">Transferase</keyword>
<dbReference type="PANTHER" id="PTHR42695">
    <property type="entry name" value="GLUTAMINE AMIDOTRANSFERASE YLR126C-RELATED"/>
    <property type="match status" value="1"/>
</dbReference>
<proteinExistence type="predicted"/>
<dbReference type="AlphaFoldDB" id="A0A1T2L116"/>
<organism evidence="2 3">
    <name type="scientific">Solemya pervernicosa gill symbiont</name>
    <dbReference type="NCBI Taxonomy" id="642797"/>
    <lineage>
        <taxon>Bacteria</taxon>
        <taxon>Pseudomonadati</taxon>
        <taxon>Pseudomonadota</taxon>
        <taxon>Gammaproteobacteria</taxon>
        <taxon>sulfur-oxidizing symbionts</taxon>
    </lineage>
</organism>
<keyword evidence="3" id="KW-1185">Reference proteome</keyword>
<sequence>MHIHYLQHVPFEGIGSIQDWADRGGHTVSRTRLYAGDQFPAIDRFDLLVVMGGPMNIYEYSEYPWLKVEKGYIKQVIEADKAVLGVCLGAQLIADVLGGPVVDGREKEIGWFDIKRSAEVADHPLALFLDDQCEVFHWHGDTFNIPPGAIHLASSGVCDNQGFIYNDRVVALQFHLETTAESAAALIENCAGELAEGGAHIQSGAEMMADGARYAAINQRMNRLLDAMAATLN</sequence>
<feature type="domain" description="Glutamine amidotransferase" evidence="1">
    <location>
        <begin position="43"/>
        <end position="189"/>
    </location>
</feature>
<evidence type="ECO:0000313" key="3">
    <source>
        <dbReference type="Proteomes" id="UP000191110"/>
    </source>
</evidence>
<dbReference type="GO" id="GO:0016740">
    <property type="term" value="F:transferase activity"/>
    <property type="evidence" value="ECO:0007669"/>
    <property type="project" value="UniProtKB-KW"/>
</dbReference>
<evidence type="ECO:0000313" key="2">
    <source>
        <dbReference type="EMBL" id="OOZ38789.1"/>
    </source>
</evidence>
<dbReference type="FunFam" id="3.40.50.880:FF:000033">
    <property type="entry name" value="Glutamine amidotransferase class-I"/>
    <property type="match status" value="1"/>
</dbReference>
<dbReference type="Pfam" id="PF00117">
    <property type="entry name" value="GATase"/>
    <property type="match status" value="1"/>
</dbReference>
<reference evidence="2 3" key="1">
    <citation type="submission" date="2016-11" db="EMBL/GenBank/DDBJ databases">
        <title>Mixed transmission modes and dynamic genome evolution in an obligate animal-bacterial symbiosis.</title>
        <authorList>
            <person name="Russell S.L."/>
            <person name="Corbett-Detig R.B."/>
            <person name="Cavanaugh C.M."/>
        </authorList>
    </citation>
    <scope>NUCLEOTIDE SEQUENCE [LARGE SCALE GENOMIC DNA]</scope>
    <source>
        <strain evidence="2">Sveles-Q1</strain>
    </source>
</reference>
<dbReference type="InterPro" id="IPR017926">
    <property type="entry name" value="GATASE"/>
</dbReference>
<dbReference type="InterPro" id="IPR029062">
    <property type="entry name" value="Class_I_gatase-like"/>
</dbReference>
<dbReference type="OrthoDB" id="9813383at2"/>
<evidence type="ECO:0000259" key="1">
    <source>
        <dbReference type="Pfam" id="PF00117"/>
    </source>
</evidence>
<dbReference type="PROSITE" id="PS51273">
    <property type="entry name" value="GATASE_TYPE_1"/>
    <property type="match status" value="1"/>
</dbReference>